<dbReference type="NCBIfam" id="NF005889">
    <property type="entry name" value="PRK07850.1"/>
    <property type="match status" value="1"/>
</dbReference>
<keyword evidence="10" id="KW-1185">Reference proteome</keyword>
<evidence type="ECO:0000256" key="4">
    <source>
        <dbReference type="PIRSR" id="PIRSR000429-1"/>
    </source>
</evidence>
<dbReference type="OrthoDB" id="3607666at2"/>
<dbReference type="KEGG" id="tsm:ASU32_21785"/>
<dbReference type="PANTHER" id="PTHR43365">
    <property type="entry name" value="BLR7806 PROTEIN"/>
    <property type="match status" value="1"/>
</dbReference>
<dbReference type="PIRSF" id="PIRSF000429">
    <property type="entry name" value="Ac-CoA_Ac_transf"/>
    <property type="match status" value="1"/>
</dbReference>
<dbReference type="PANTHER" id="PTHR43365:SF1">
    <property type="entry name" value="ACETYL-COA C-ACYLTRANSFERASE"/>
    <property type="match status" value="1"/>
</dbReference>
<comment type="similarity">
    <text evidence="1 5">Belongs to the thiolase-like superfamily. Thiolase family.</text>
</comment>
<dbReference type="InterPro" id="IPR020613">
    <property type="entry name" value="Thiolase_CS"/>
</dbReference>
<dbReference type="Pfam" id="PF02803">
    <property type="entry name" value="Thiolase_C"/>
    <property type="match status" value="1"/>
</dbReference>
<feature type="region of interest" description="Disordered" evidence="6">
    <location>
        <begin position="198"/>
        <end position="219"/>
    </location>
</feature>
<feature type="active site" description="Acyl-thioester intermediate" evidence="4">
    <location>
        <position position="89"/>
    </location>
</feature>
<feature type="compositionally biased region" description="Basic and acidic residues" evidence="6">
    <location>
        <begin position="208"/>
        <end position="219"/>
    </location>
</feature>
<evidence type="ECO:0000256" key="2">
    <source>
        <dbReference type="ARBA" id="ARBA00022679"/>
    </source>
</evidence>
<evidence type="ECO:0000256" key="6">
    <source>
        <dbReference type="SAM" id="MobiDB-lite"/>
    </source>
</evidence>
<protein>
    <submittedName>
        <fullName evidence="9">Acetyl-CoA C-acetyltransferase</fullName>
    </submittedName>
</protein>
<evidence type="ECO:0000256" key="1">
    <source>
        <dbReference type="ARBA" id="ARBA00010982"/>
    </source>
</evidence>
<evidence type="ECO:0000313" key="10">
    <source>
        <dbReference type="Proteomes" id="UP000182241"/>
    </source>
</evidence>
<feature type="domain" description="Thiolase N-terminal" evidence="7">
    <location>
        <begin position="5"/>
        <end position="255"/>
    </location>
</feature>
<accession>A0A1H5B439</accession>
<dbReference type="Pfam" id="PF00108">
    <property type="entry name" value="Thiolase_N"/>
    <property type="match status" value="1"/>
</dbReference>
<dbReference type="InterPro" id="IPR020616">
    <property type="entry name" value="Thiolase_N"/>
</dbReference>
<dbReference type="GO" id="GO:0016747">
    <property type="term" value="F:acyltransferase activity, transferring groups other than amino-acyl groups"/>
    <property type="evidence" value="ECO:0007669"/>
    <property type="project" value="InterPro"/>
</dbReference>
<feature type="active site" description="Proton acceptor" evidence="4">
    <location>
        <position position="372"/>
    </location>
</feature>
<evidence type="ECO:0000256" key="3">
    <source>
        <dbReference type="ARBA" id="ARBA00023315"/>
    </source>
</evidence>
<organism evidence="9 10">
    <name type="scientific">Tsukamurella tyrosinosolvens</name>
    <dbReference type="NCBI Taxonomy" id="57704"/>
    <lineage>
        <taxon>Bacteria</taxon>
        <taxon>Bacillati</taxon>
        <taxon>Actinomycetota</taxon>
        <taxon>Actinomycetes</taxon>
        <taxon>Mycobacteriales</taxon>
        <taxon>Tsukamurellaceae</taxon>
        <taxon>Tsukamurella</taxon>
    </lineage>
</organism>
<dbReference type="Gene3D" id="3.40.47.10">
    <property type="match status" value="2"/>
</dbReference>
<dbReference type="InterPro" id="IPR020610">
    <property type="entry name" value="Thiolase_AS"/>
</dbReference>
<evidence type="ECO:0000313" key="9">
    <source>
        <dbReference type="EMBL" id="SED49489.1"/>
    </source>
</evidence>
<dbReference type="PROSITE" id="PS00737">
    <property type="entry name" value="THIOLASE_2"/>
    <property type="match status" value="1"/>
</dbReference>
<dbReference type="RefSeq" id="WP_068741311.1">
    <property type="nucleotide sequence ID" value="NZ_CBDRGN010000002.1"/>
</dbReference>
<dbReference type="InterPro" id="IPR020617">
    <property type="entry name" value="Thiolase_C"/>
</dbReference>
<evidence type="ECO:0000259" key="8">
    <source>
        <dbReference type="Pfam" id="PF02803"/>
    </source>
</evidence>
<gene>
    <name evidence="9" type="ORF">SAMN04489793_5082</name>
</gene>
<dbReference type="CDD" id="cd00751">
    <property type="entry name" value="thiolase"/>
    <property type="match status" value="1"/>
</dbReference>
<name>A0A1H5B439_TSUTY</name>
<dbReference type="PROSITE" id="PS00099">
    <property type="entry name" value="THIOLASE_3"/>
    <property type="match status" value="1"/>
</dbReference>
<dbReference type="SUPFAM" id="SSF53901">
    <property type="entry name" value="Thiolase-like"/>
    <property type="match status" value="2"/>
</dbReference>
<dbReference type="NCBIfam" id="TIGR01930">
    <property type="entry name" value="AcCoA-C-Actrans"/>
    <property type="match status" value="1"/>
</dbReference>
<feature type="active site" description="Proton acceptor" evidence="4">
    <location>
        <position position="342"/>
    </location>
</feature>
<dbReference type="EMBL" id="FNSA01000003">
    <property type="protein sequence ID" value="SED49489.1"/>
    <property type="molecule type" value="Genomic_DNA"/>
</dbReference>
<dbReference type="AlphaFoldDB" id="A0A1H5B439"/>
<sequence>MGIPVIVDAVRSPIGKRGGWLSGLHPAELLGGTVSALLDHAGVDPDRVEQIIGGNVTQAGEQAGNITRTAWLNAGLPEMTGATTIDAQCGSAQQATGLIAGLIATDAIEVGISCGVESMSRIPLGANRPEGLGNSRPPSWTIDMPNQFLAAERIAERRGLTREDIDAFGLASQRKALQAWQEGRFDREVVSLKAPAMADGAPTGETIEVSRDQGPRESTAEGLAKLKPMLDGGRHTAGTSSQVSDGAAAVLLMDSDRAAALGLTPRARIVSQALVGGEPYYHLDGPIRATERVLERSGRALSDIDLFEVNEAFASVVLSWQQVIGPDPDKVNVNGGAIALGHPVGSTGARLITTALHELERRDASTALIAMCCGGAMATGTIIERI</sequence>
<dbReference type="InterPro" id="IPR016039">
    <property type="entry name" value="Thiolase-like"/>
</dbReference>
<reference evidence="10" key="1">
    <citation type="submission" date="2016-10" db="EMBL/GenBank/DDBJ databases">
        <authorList>
            <person name="Varghese N."/>
            <person name="Submissions S."/>
        </authorList>
    </citation>
    <scope>NUCLEOTIDE SEQUENCE [LARGE SCALE GENOMIC DNA]</scope>
    <source>
        <strain evidence="10">DSM 44234</strain>
    </source>
</reference>
<dbReference type="Proteomes" id="UP000182241">
    <property type="component" value="Unassembled WGS sequence"/>
</dbReference>
<feature type="domain" description="Thiolase C-terminal" evidence="8">
    <location>
        <begin position="264"/>
        <end position="385"/>
    </location>
</feature>
<evidence type="ECO:0000259" key="7">
    <source>
        <dbReference type="Pfam" id="PF00108"/>
    </source>
</evidence>
<dbReference type="InterPro" id="IPR002155">
    <property type="entry name" value="Thiolase"/>
</dbReference>
<evidence type="ECO:0000256" key="5">
    <source>
        <dbReference type="RuleBase" id="RU003557"/>
    </source>
</evidence>
<dbReference type="STRING" id="57704.SAMN04489793_5082"/>
<proteinExistence type="inferred from homology"/>
<keyword evidence="2 5" id="KW-0808">Transferase</keyword>
<keyword evidence="3 5" id="KW-0012">Acyltransferase</keyword>